<comment type="similarity">
    <text evidence="1">Belongs to the bacterial solute-binding protein 1 family.</text>
</comment>
<organism evidence="4 5">
    <name type="scientific">Saccharothrix variisporea</name>
    <dbReference type="NCBI Taxonomy" id="543527"/>
    <lineage>
        <taxon>Bacteria</taxon>
        <taxon>Bacillati</taxon>
        <taxon>Actinomycetota</taxon>
        <taxon>Actinomycetes</taxon>
        <taxon>Pseudonocardiales</taxon>
        <taxon>Pseudonocardiaceae</taxon>
        <taxon>Saccharothrix</taxon>
    </lineage>
</organism>
<dbReference type="CDD" id="cd14750">
    <property type="entry name" value="PBP2_TMBP"/>
    <property type="match status" value="1"/>
</dbReference>
<protein>
    <submittedName>
        <fullName evidence="4">Multiple sugar transport system substrate-binding protein</fullName>
    </submittedName>
</protein>
<evidence type="ECO:0000313" key="5">
    <source>
        <dbReference type="Proteomes" id="UP000272729"/>
    </source>
</evidence>
<dbReference type="SUPFAM" id="SSF53850">
    <property type="entry name" value="Periplasmic binding protein-like II"/>
    <property type="match status" value="1"/>
</dbReference>
<dbReference type="EMBL" id="RBXR01000001">
    <property type="protein sequence ID" value="RKT69910.1"/>
    <property type="molecule type" value="Genomic_DNA"/>
</dbReference>
<dbReference type="RefSeq" id="WP_397556279.1">
    <property type="nucleotide sequence ID" value="NZ_JBIUBA010000010.1"/>
</dbReference>
<dbReference type="Pfam" id="PF01547">
    <property type="entry name" value="SBP_bac_1"/>
    <property type="match status" value="1"/>
</dbReference>
<dbReference type="Proteomes" id="UP000272729">
    <property type="component" value="Unassembled WGS sequence"/>
</dbReference>
<dbReference type="PANTHER" id="PTHR43649">
    <property type="entry name" value="ARABINOSE-BINDING PROTEIN-RELATED"/>
    <property type="match status" value="1"/>
</dbReference>
<gene>
    <name evidence="4" type="ORF">DFJ66_3149</name>
</gene>
<accession>A0A495X722</accession>
<dbReference type="PANTHER" id="PTHR43649:SF34">
    <property type="entry name" value="ABC TRANSPORTER PERIPLASMIC-BINDING PROTEIN YCJN-RELATED"/>
    <property type="match status" value="1"/>
</dbReference>
<evidence type="ECO:0000256" key="1">
    <source>
        <dbReference type="ARBA" id="ARBA00008520"/>
    </source>
</evidence>
<name>A0A495X722_9PSEU</name>
<proteinExistence type="inferred from homology"/>
<sequence length="411" mass="44613">MIRWLVVCLVVAGCGVPAVDPAYEGRGPITFVDSYDLSSTGPIRRRVEAWNARSSSVEAVTYVPMPTPTDDYRAQLMARAGDLAGRRGADAGSQCYDVVTLDVVWTAAFARANYLARLPEAEMGPDRFLPASAESARDNGRLWAVPWRADAGVLFYRSDLLAAEGVSRPTSWDELERQAATIAPKYGIAGYVGQLGQYEGLTVNALEAVWGHGGDADHWDGPGARAGVGRLASGVEQGWIPREALRYDEAASLKEFLEGRALFLRTWPYARAELEASPLKDRFGMAALPGPAALGGWNVAVSRCSAHQATARDFIQFLTGEESQAALLTQAGYPPTLASLYEDRELRARLPHLVVLEAAVLNARNRPRTAHYDELTRVVQRAVHNALGNPQALDAELRQLAEDVVRASSGR</sequence>
<evidence type="ECO:0000313" key="4">
    <source>
        <dbReference type="EMBL" id="RKT69910.1"/>
    </source>
</evidence>
<keyword evidence="3" id="KW-0732">Signal</keyword>
<evidence type="ECO:0000256" key="3">
    <source>
        <dbReference type="ARBA" id="ARBA00022729"/>
    </source>
</evidence>
<dbReference type="AlphaFoldDB" id="A0A495X722"/>
<reference evidence="4 5" key="1">
    <citation type="submission" date="2018-10" db="EMBL/GenBank/DDBJ databases">
        <title>Sequencing the genomes of 1000 actinobacteria strains.</title>
        <authorList>
            <person name="Klenk H.-P."/>
        </authorList>
    </citation>
    <scope>NUCLEOTIDE SEQUENCE [LARGE SCALE GENOMIC DNA]</scope>
    <source>
        <strain evidence="4 5">DSM 43911</strain>
    </source>
</reference>
<keyword evidence="2" id="KW-0813">Transport</keyword>
<keyword evidence="4" id="KW-0762">Sugar transport</keyword>
<dbReference type="InterPro" id="IPR050490">
    <property type="entry name" value="Bact_solute-bd_prot1"/>
</dbReference>
<evidence type="ECO:0000256" key="2">
    <source>
        <dbReference type="ARBA" id="ARBA00022448"/>
    </source>
</evidence>
<keyword evidence="5" id="KW-1185">Reference proteome</keyword>
<comment type="caution">
    <text evidence="4">The sequence shown here is derived from an EMBL/GenBank/DDBJ whole genome shotgun (WGS) entry which is preliminary data.</text>
</comment>
<dbReference type="Gene3D" id="3.40.190.10">
    <property type="entry name" value="Periplasmic binding protein-like II"/>
    <property type="match status" value="2"/>
</dbReference>
<dbReference type="InterPro" id="IPR006059">
    <property type="entry name" value="SBP"/>
</dbReference>